<feature type="domain" description="DUF1279" evidence="2">
    <location>
        <begin position="84"/>
        <end position="190"/>
    </location>
</feature>
<keyword evidence="1" id="KW-0812">Transmembrane</keyword>
<evidence type="ECO:0000259" key="2">
    <source>
        <dbReference type="Pfam" id="PF06916"/>
    </source>
</evidence>
<gene>
    <name evidence="3" type="ORF">EW145_g5911</name>
</gene>
<feature type="transmembrane region" description="Helical" evidence="1">
    <location>
        <begin position="93"/>
        <end position="116"/>
    </location>
</feature>
<dbReference type="PANTHER" id="PTHR21377:SF0">
    <property type="entry name" value="PROTEIN FAM210B, MITOCHONDRIAL"/>
    <property type="match status" value="1"/>
</dbReference>
<proteinExistence type="predicted"/>
<evidence type="ECO:0000256" key="1">
    <source>
        <dbReference type="SAM" id="Phobius"/>
    </source>
</evidence>
<evidence type="ECO:0000313" key="4">
    <source>
        <dbReference type="Proteomes" id="UP000308199"/>
    </source>
</evidence>
<dbReference type="OrthoDB" id="426386at2759"/>
<evidence type="ECO:0000313" key="3">
    <source>
        <dbReference type="EMBL" id="THH03913.1"/>
    </source>
</evidence>
<dbReference type="InterPro" id="IPR045866">
    <property type="entry name" value="FAM210A/B-like"/>
</dbReference>
<dbReference type="EMBL" id="SGPK01000397">
    <property type="protein sequence ID" value="THH03913.1"/>
    <property type="molecule type" value="Genomic_DNA"/>
</dbReference>
<protein>
    <recommendedName>
        <fullName evidence="2">DUF1279 domain-containing protein</fullName>
    </recommendedName>
</protein>
<dbReference type="Pfam" id="PF06916">
    <property type="entry name" value="FAM210A-B_dom"/>
    <property type="match status" value="1"/>
</dbReference>
<reference evidence="3 4" key="1">
    <citation type="submission" date="2019-02" db="EMBL/GenBank/DDBJ databases">
        <title>Genome sequencing of the rare red list fungi Phellinidium pouzarii.</title>
        <authorList>
            <person name="Buettner E."/>
            <person name="Kellner H."/>
        </authorList>
    </citation>
    <scope>NUCLEOTIDE SEQUENCE [LARGE SCALE GENOMIC DNA]</scope>
    <source>
        <strain evidence="3 4">DSM 108285</strain>
    </source>
</reference>
<dbReference type="Proteomes" id="UP000308199">
    <property type="component" value="Unassembled WGS sequence"/>
</dbReference>
<keyword evidence="4" id="KW-1185">Reference proteome</keyword>
<dbReference type="PANTHER" id="PTHR21377">
    <property type="entry name" value="PROTEIN FAM210B, MITOCHONDRIAL"/>
    <property type="match status" value="1"/>
</dbReference>
<organism evidence="3 4">
    <name type="scientific">Phellinidium pouzarii</name>
    <dbReference type="NCBI Taxonomy" id="167371"/>
    <lineage>
        <taxon>Eukaryota</taxon>
        <taxon>Fungi</taxon>
        <taxon>Dikarya</taxon>
        <taxon>Basidiomycota</taxon>
        <taxon>Agaricomycotina</taxon>
        <taxon>Agaricomycetes</taxon>
        <taxon>Hymenochaetales</taxon>
        <taxon>Hymenochaetaceae</taxon>
        <taxon>Phellinidium</taxon>
    </lineage>
</organism>
<name>A0A4V3XC06_9AGAM</name>
<keyword evidence="1" id="KW-0472">Membrane</keyword>
<dbReference type="AlphaFoldDB" id="A0A4V3XC06"/>
<dbReference type="InterPro" id="IPR009688">
    <property type="entry name" value="FAM210A/B-like_dom"/>
</dbReference>
<dbReference type="GO" id="GO:0005739">
    <property type="term" value="C:mitochondrion"/>
    <property type="evidence" value="ECO:0007669"/>
    <property type="project" value="TreeGrafter"/>
</dbReference>
<comment type="caution">
    <text evidence="3">The sequence shown here is derived from an EMBL/GenBank/DDBJ whole genome shotgun (WGS) entry which is preliminary data.</text>
</comment>
<keyword evidence="1" id="KW-1133">Transmembrane helix</keyword>
<sequence>MPPRIPLPGLRTFIPRVSFVSRPLLPLTSRLASPSLQSSGFISTRSSWHHRFRMFSYSPLRSSSPSSPGHESGSAPGTGASLSQRLKHLIKTYGWYALGVYVVLSTIDFAVAFAVINVLGAEQVSRFTHVIKDRLSSFVHSRPLEPGAQELEIEPAGGREGLYAMLVLAYTVHKTLFLPVRVGLTAAFTPRFVGWLTRRGWTGGEGARRAGRELRERVRGGRDRD</sequence>
<accession>A0A4V3XC06</accession>